<dbReference type="InterPro" id="IPR036179">
    <property type="entry name" value="Ig-like_dom_sf"/>
</dbReference>
<feature type="region of interest" description="Disordered" evidence="1">
    <location>
        <begin position="204"/>
        <end position="278"/>
    </location>
</feature>
<evidence type="ECO:0000256" key="1">
    <source>
        <dbReference type="SAM" id="MobiDB-lite"/>
    </source>
</evidence>
<dbReference type="InterPro" id="IPR011044">
    <property type="entry name" value="Quino_amine_DH_bsu"/>
</dbReference>
<dbReference type="Proteomes" id="UP000625682">
    <property type="component" value="Unassembled WGS sequence"/>
</dbReference>
<dbReference type="SUPFAM" id="SSF48726">
    <property type="entry name" value="Immunoglobulin"/>
    <property type="match status" value="1"/>
</dbReference>
<accession>A0A917NNM5</accession>
<name>A0A917NNM5_9ACTN</name>
<keyword evidence="3" id="KW-1185">Reference proteome</keyword>
<evidence type="ECO:0008006" key="4">
    <source>
        <dbReference type="Google" id="ProtNLM"/>
    </source>
</evidence>
<feature type="compositionally biased region" description="Low complexity" evidence="1">
    <location>
        <begin position="263"/>
        <end position="278"/>
    </location>
</feature>
<dbReference type="GO" id="GO:0005975">
    <property type="term" value="P:carbohydrate metabolic process"/>
    <property type="evidence" value="ECO:0007669"/>
    <property type="project" value="UniProtKB-ARBA"/>
</dbReference>
<reference evidence="2" key="1">
    <citation type="journal article" date="2014" name="Int. J. Syst. Evol. Microbiol.">
        <title>Complete genome sequence of Corynebacterium casei LMG S-19264T (=DSM 44701T), isolated from a smear-ripened cheese.</title>
        <authorList>
            <consortium name="US DOE Joint Genome Institute (JGI-PGF)"/>
            <person name="Walter F."/>
            <person name="Albersmeier A."/>
            <person name="Kalinowski J."/>
            <person name="Ruckert C."/>
        </authorList>
    </citation>
    <scope>NUCLEOTIDE SEQUENCE</scope>
    <source>
        <strain evidence="2">CGMCC 4.7272</strain>
    </source>
</reference>
<comment type="caution">
    <text evidence="2">The sequence shown here is derived from an EMBL/GenBank/DDBJ whole genome shotgun (WGS) entry which is preliminary data.</text>
</comment>
<dbReference type="Gene3D" id="2.130.10.10">
    <property type="entry name" value="YVTN repeat-like/Quinoprotein amine dehydrogenase"/>
    <property type="match status" value="1"/>
</dbReference>
<dbReference type="EMBL" id="BMMU01000002">
    <property type="protein sequence ID" value="GGJ14203.1"/>
    <property type="molecule type" value="Genomic_DNA"/>
</dbReference>
<organism evidence="2 3">
    <name type="scientific">Streptomyces lacrimifluminis</name>
    <dbReference type="NCBI Taxonomy" id="1500077"/>
    <lineage>
        <taxon>Bacteria</taxon>
        <taxon>Bacillati</taxon>
        <taxon>Actinomycetota</taxon>
        <taxon>Actinomycetes</taxon>
        <taxon>Kitasatosporales</taxon>
        <taxon>Streptomycetaceae</taxon>
        <taxon>Streptomyces</taxon>
    </lineage>
</organism>
<reference evidence="2" key="2">
    <citation type="submission" date="2020-09" db="EMBL/GenBank/DDBJ databases">
        <authorList>
            <person name="Sun Q."/>
            <person name="Zhou Y."/>
        </authorList>
    </citation>
    <scope>NUCLEOTIDE SEQUENCE</scope>
    <source>
        <strain evidence="2">CGMCC 4.7272</strain>
    </source>
</reference>
<feature type="compositionally biased region" description="Gly residues" evidence="1">
    <location>
        <begin position="210"/>
        <end position="262"/>
    </location>
</feature>
<protein>
    <recommendedName>
        <fullName evidence="4">Ig-like domain-containing protein</fullName>
    </recommendedName>
</protein>
<evidence type="ECO:0000313" key="2">
    <source>
        <dbReference type="EMBL" id="GGJ14203.1"/>
    </source>
</evidence>
<evidence type="ECO:0000313" key="3">
    <source>
        <dbReference type="Proteomes" id="UP000625682"/>
    </source>
</evidence>
<dbReference type="InterPro" id="IPR015943">
    <property type="entry name" value="WD40/YVTN_repeat-like_dom_sf"/>
</dbReference>
<dbReference type="AlphaFoldDB" id="A0A917NNM5"/>
<gene>
    <name evidence="2" type="ORF">GCM10012282_07970</name>
</gene>
<proteinExistence type="predicted"/>
<dbReference type="SUPFAM" id="SSF50969">
    <property type="entry name" value="YVTN repeat-like/Quinoprotein amine dehydrogenase"/>
    <property type="match status" value="1"/>
</dbReference>
<sequence length="325" mass="31198">MGVGSSVLVFDRDATLLATVEGTDEAAAAAFDPSTGRAFVVRQDNGDTGSGGDNDGSLAVYDTTTYEVAVEAVLLPGNHSQLGSAALTVAPGGRTVYVTSPAEGKVVELDRFVSPKVVQAPTDQTVTVGDTVTLIARAEGTPEPSERWQVSTDGARTWQDVPGATGTTYAFTAEAGHDGHRFRAEFSNTGGTTRTTPVTLTVTADASTGGASGGSTGGDTGGDGGTTGGTDGGSTGGSTTGGGTAGGSTTGGGTTGGTGTTGGSASTGSATSVSGSTTGGSLAATGVGALGTATAAAALTAAGWLAYRRGQGRTTGGPAGHGDTE</sequence>
<dbReference type="Gene3D" id="2.60.40.10">
    <property type="entry name" value="Immunoglobulins"/>
    <property type="match status" value="1"/>
</dbReference>
<dbReference type="InterPro" id="IPR013783">
    <property type="entry name" value="Ig-like_fold"/>
</dbReference>